<keyword evidence="2" id="KW-0472">Membrane</keyword>
<dbReference type="Proteomes" id="UP001528912">
    <property type="component" value="Unassembled WGS sequence"/>
</dbReference>
<evidence type="ECO:0000259" key="3">
    <source>
        <dbReference type="Pfam" id="PF25231"/>
    </source>
</evidence>
<dbReference type="RefSeq" id="WP_277190859.1">
    <property type="nucleotide sequence ID" value="NZ_JAROAV010000008.1"/>
</dbReference>
<feature type="transmembrane region" description="Helical" evidence="2">
    <location>
        <begin position="239"/>
        <end position="269"/>
    </location>
</feature>
<feature type="transmembrane region" description="Helical" evidence="2">
    <location>
        <begin position="202"/>
        <end position="233"/>
    </location>
</feature>
<accession>A0ABT6C427</accession>
<sequence length="382" mass="39333">MSSNWTSPSGDPADGSPERVPQDGPASYGQPQYGQPAPGPYPPPGSYPPPGPSGQAPQDSRPQYGAAPPYGSPTPYGPGGWPGMAAKPGVIPLRALSLGDIFEGSIGTIRGNPGATLGLSFVVSLIFTLPAIALILGLDQLDPGDSEALREAVSLGSQQGGAILQAVGGIALTGMLTVVLADAVLGRRLSIGGAWSKVKGRLLALIGLNLLILLAVVVLVAAVVLLAVLGYLVVEWLGVLIGVVGGILAFLALVFGWVKVSFASACVVLERQSPVAALKRSWALTRGQWWRVFGITLLAHVLASVISSVVFIPFAIALSVSTFEDPEALPSVGFLVGTQLVQLVINTVVSPFIAGVVGLLYLDQRIRKEALDVTLMAASQSG</sequence>
<feature type="compositionally biased region" description="Low complexity" evidence="1">
    <location>
        <begin position="53"/>
        <end position="69"/>
    </location>
</feature>
<evidence type="ECO:0000313" key="5">
    <source>
        <dbReference type="Proteomes" id="UP001528912"/>
    </source>
</evidence>
<feature type="transmembrane region" description="Helical" evidence="2">
    <location>
        <begin position="158"/>
        <end position="181"/>
    </location>
</feature>
<protein>
    <recommendedName>
        <fullName evidence="3">DUF7847 domain-containing protein</fullName>
    </recommendedName>
</protein>
<evidence type="ECO:0000256" key="2">
    <source>
        <dbReference type="SAM" id="Phobius"/>
    </source>
</evidence>
<feature type="compositionally biased region" description="Pro residues" evidence="1">
    <location>
        <begin position="37"/>
        <end position="52"/>
    </location>
</feature>
<comment type="caution">
    <text evidence="4">The sequence shown here is derived from an EMBL/GenBank/DDBJ whole genome shotgun (WGS) entry which is preliminary data.</text>
</comment>
<keyword evidence="2" id="KW-1133">Transmembrane helix</keyword>
<feature type="transmembrane region" description="Helical" evidence="2">
    <location>
        <begin position="117"/>
        <end position="138"/>
    </location>
</feature>
<keyword evidence="2" id="KW-0812">Transmembrane</keyword>
<reference evidence="4 5" key="1">
    <citation type="submission" date="2023-03" db="EMBL/GenBank/DDBJ databases">
        <title>YIM 133296 draft genome.</title>
        <authorList>
            <person name="Xiong L."/>
        </authorList>
    </citation>
    <scope>NUCLEOTIDE SEQUENCE [LARGE SCALE GENOMIC DNA]</scope>
    <source>
        <strain evidence="4 5">YIM 133296</strain>
    </source>
</reference>
<feature type="transmembrane region" description="Helical" evidence="2">
    <location>
        <begin position="290"/>
        <end position="320"/>
    </location>
</feature>
<feature type="domain" description="DUF7847" evidence="3">
    <location>
        <begin position="97"/>
        <end position="358"/>
    </location>
</feature>
<dbReference type="EMBL" id="JAROAV010000008">
    <property type="protein sequence ID" value="MDF8263057.1"/>
    <property type="molecule type" value="Genomic_DNA"/>
</dbReference>
<evidence type="ECO:0000256" key="1">
    <source>
        <dbReference type="SAM" id="MobiDB-lite"/>
    </source>
</evidence>
<organism evidence="4 5">
    <name type="scientific">Luteipulveratus flavus</name>
    <dbReference type="NCBI Taxonomy" id="3031728"/>
    <lineage>
        <taxon>Bacteria</taxon>
        <taxon>Bacillati</taxon>
        <taxon>Actinomycetota</taxon>
        <taxon>Actinomycetes</taxon>
        <taxon>Micrococcales</taxon>
        <taxon>Dermacoccaceae</taxon>
        <taxon>Luteipulveratus</taxon>
    </lineage>
</organism>
<keyword evidence="5" id="KW-1185">Reference proteome</keyword>
<proteinExistence type="predicted"/>
<dbReference type="InterPro" id="IPR057169">
    <property type="entry name" value="DUF7847"/>
</dbReference>
<dbReference type="Pfam" id="PF25231">
    <property type="entry name" value="DUF7847"/>
    <property type="match status" value="1"/>
</dbReference>
<gene>
    <name evidence="4" type="ORF">P4R38_02205</name>
</gene>
<feature type="transmembrane region" description="Helical" evidence="2">
    <location>
        <begin position="340"/>
        <end position="362"/>
    </location>
</feature>
<feature type="region of interest" description="Disordered" evidence="1">
    <location>
        <begin position="1"/>
        <end position="81"/>
    </location>
</feature>
<name>A0ABT6C427_9MICO</name>
<evidence type="ECO:0000313" key="4">
    <source>
        <dbReference type="EMBL" id="MDF8263057.1"/>
    </source>
</evidence>